<evidence type="ECO:0000313" key="2">
    <source>
        <dbReference type="EMBL" id="CAF1352837.1"/>
    </source>
</evidence>
<accession>A0A814R8C2</accession>
<proteinExistence type="predicted"/>
<dbReference type="AlphaFoldDB" id="A0A814R8C2"/>
<evidence type="ECO:0000313" key="1">
    <source>
        <dbReference type="EMBL" id="CAF1129733.1"/>
    </source>
</evidence>
<dbReference type="EMBL" id="CAJNOH010000816">
    <property type="protein sequence ID" value="CAF1129733.1"/>
    <property type="molecule type" value="Genomic_DNA"/>
</dbReference>
<organism evidence="1 3">
    <name type="scientific">Rotaria sordida</name>
    <dbReference type="NCBI Taxonomy" id="392033"/>
    <lineage>
        <taxon>Eukaryota</taxon>
        <taxon>Metazoa</taxon>
        <taxon>Spiralia</taxon>
        <taxon>Gnathifera</taxon>
        <taxon>Rotifera</taxon>
        <taxon>Eurotatoria</taxon>
        <taxon>Bdelloidea</taxon>
        <taxon>Philodinida</taxon>
        <taxon>Philodinidae</taxon>
        <taxon>Rotaria</taxon>
    </lineage>
</organism>
<evidence type="ECO:0000313" key="3">
    <source>
        <dbReference type="Proteomes" id="UP000663854"/>
    </source>
</evidence>
<dbReference type="Proteomes" id="UP000663870">
    <property type="component" value="Unassembled WGS sequence"/>
</dbReference>
<reference evidence="1" key="1">
    <citation type="submission" date="2021-02" db="EMBL/GenBank/DDBJ databases">
        <authorList>
            <person name="Nowell W R."/>
        </authorList>
    </citation>
    <scope>NUCLEOTIDE SEQUENCE</scope>
</reference>
<protein>
    <submittedName>
        <fullName evidence="1">Uncharacterized protein</fullName>
    </submittedName>
</protein>
<gene>
    <name evidence="2" type="ORF">JXQ802_LOCUS32188</name>
    <name evidence="1" type="ORF">PYM288_LOCUS21145</name>
</gene>
<evidence type="ECO:0000313" key="4">
    <source>
        <dbReference type="Proteomes" id="UP000663870"/>
    </source>
</evidence>
<sequence>MGACDRVGYLNRIKGCQSNSNCKTCNCCVWNAWRACQGNSACSQDTKNDCTTTLNAAVANPRCKNSCAPSC</sequence>
<comment type="caution">
    <text evidence="1">The sequence shown here is derived from an EMBL/GenBank/DDBJ whole genome shotgun (WGS) entry which is preliminary data.</text>
</comment>
<name>A0A814R8C2_9BILA</name>
<dbReference type="EMBL" id="CAJNOL010001404">
    <property type="protein sequence ID" value="CAF1352837.1"/>
    <property type="molecule type" value="Genomic_DNA"/>
</dbReference>
<dbReference type="Proteomes" id="UP000663854">
    <property type="component" value="Unassembled WGS sequence"/>
</dbReference>
<keyword evidence="4" id="KW-1185">Reference proteome</keyword>